<keyword evidence="4 6" id="KW-1133">Transmembrane helix</keyword>
<keyword evidence="5 6" id="KW-0472">Membrane</keyword>
<dbReference type="Proteomes" id="UP001180020">
    <property type="component" value="Unassembled WGS sequence"/>
</dbReference>
<comment type="subcellular location">
    <subcellularLocation>
        <location evidence="1">Membrane</location>
        <topology evidence="1">Multi-pass membrane protein</topology>
    </subcellularLocation>
</comment>
<name>A0AAV9D5Q0_ACOCL</name>
<dbReference type="Pfam" id="PF05078">
    <property type="entry name" value="DUF679"/>
    <property type="match status" value="1"/>
</dbReference>
<dbReference type="PANTHER" id="PTHR31621">
    <property type="entry name" value="PROTEIN DMP3"/>
    <property type="match status" value="1"/>
</dbReference>
<evidence type="ECO:0000256" key="3">
    <source>
        <dbReference type="ARBA" id="ARBA00022692"/>
    </source>
</evidence>
<evidence type="ECO:0000313" key="8">
    <source>
        <dbReference type="Proteomes" id="UP001180020"/>
    </source>
</evidence>
<evidence type="ECO:0000256" key="5">
    <source>
        <dbReference type="ARBA" id="ARBA00023136"/>
    </source>
</evidence>
<feature type="transmembrane region" description="Helical" evidence="6">
    <location>
        <begin position="34"/>
        <end position="56"/>
    </location>
</feature>
<sequence length="94" mass="10279">MSTAANLVKLLPSNTVLAFQALSPSFSNRGQCHIANVYLTMFLITISAVSCCFFSLTDSLMGPNGKLYYGIATRKGLYIFNCESHEENGWMISG</sequence>
<keyword evidence="3 6" id="KW-0812">Transmembrane</keyword>
<evidence type="ECO:0000256" key="2">
    <source>
        <dbReference type="ARBA" id="ARBA00008707"/>
    </source>
</evidence>
<dbReference type="EMBL" id="JAUJYO010000016">
    <property type="protein sequence ID" value="KAK1295507.1"/>
    <property type="molecule type" value="Genomic_DNA"/>
</dbReference>
<dbReference type="PANTHER" id="PTHR31621:SF5">
    <property type="entry name" value="PROTEIN DMP10"/>
    <property type="match status" value="1"/>
</dbReference>
<dbReference type="InterPro" id="IPR007770">
    <property type="entry name" value="DMP"/>
</dbReference>
<dbReference type="GO" id="GO:0005737">
    <property type="term" value="C:cytoplasm"/>
    <property type="evidence" value="ECO:0007669"/>
    <property type="project" value="UniProtKB-ARBA"/>
</dbReference>
<comment type="caution">
    <text evidence="7">The sequence shown here is derived from an EMBL/GenBank/DDBJ whole genome shotgun (WGS) entry which is preliminary data.</text>
</comment>
<evidence type="ECO:0000256" key="4">
    <source>
        <dbReference type="ARBA" id="ARBA00022989"/>
    </source>
</evidence>
<keyword evidence="8" id="KW-1185">Reference proteome</keyword>
<reference evidence="7" key="1">
    <citation type="journal article" date="2023" name="Nat. Commun.">
        <title>Diploid and tetraploid genomes of Acorus and the evolution of monocots.</title>
        <authorList>
            <person name="Ma L."/>
            <person name="Liu K.W."/>
            <person name="Li Z."/>
            <person name="Hsiao Y.Y."/>
            <person name="Qi Y."/>
            <person name="Fu T."/>
            <person name="Tang G.D."/>
            <person name="Zhang D."/>
            <person name="Sun W.H."/>
            <person name="Liu D.K."/>
            <person name="Li Y."/>
            <person name="Chen G.Z."/>
            <person name="Liu X.D."/>
            <person name="Liao X.Y."/>
            <person name="Jiang Y.T."/>
            <person name="Yu X."/>
            <person name="Hao Y."/>
            <person name="Huang J."/>
            <person name="Zhao X.W."/>
            <person name="Ke S."/>
            <person name="Chen Y.Y."/>
            <person name="Wu W.L."/>
            <person name="Hsu J.L."/>
            <person name="Lin Y.F."/>
            <person name="Huang M.D."/>
            <person name="Li C.Y."/>
            <person name="Huang L."/>
            <person name="Wang Z.W."/>
            <person name="Zhao X."/>
            <person name="Zhong W.Y."/>
            <person name="Peng D.H."/>
            <person name="Ahmad S."/>
            <person name="Lan S."/>
            <person name="Zhang J.S."/>
            <person name="Tsai W.C."/>
            <person name="Van de Peer Y."/>
            <person name="Liu Z.J."/>
        </authorList>
    </citation>
    <scope>NUCLEOTIDE SEQUENCE</scope>
    <source>
        <strain evidence="7">CP</strain>
    </source>
</reference>
<evidence type="ECO:0000256" key="1">
    <source>
        <dbReference type="ARBA" id="ARBA00004141"/>
    </source>
</evidence>
<protein>
    <submittedName>
        <fullName evidence="7">Uncharacterized protein</fullName>
    </submittedName>
</protein>
<dbReference type="GO" id="GO:0010256">
    <property type="term" value="P:endomembrane system organization"/>
    <property type="evidence" value="ECO:0007669"/>
    <property type="project" value="TreeGrafter"/>
</dbReference>
<dbReference type="AlphaFoldDB" id="A0AAV9D5Q0"/>
<evidence type="ECO:0000256" key="6">
    <source>
        <dbReference type="SAM" id="Phobius"/>
    </source>
</evidence>
<evidence type="ECO:0000313" key="7">
    <source>
        <dbReference type="EMBL" id="KAK1295507.1"/>
    </source>
</evidence>
<gene>
    <name evidence="7" type="ORF">QJS10_CPA16g01428</name>
</gene>
<reference evidence="7" key="2">
    <citation type="submission" date="2023-06" db="EMBL/GenBank/DDBJ databases">
        <authorList>
            <person name="Ma L."/>
            <person name="Liu K.-W."/>
            <person name="Li Z."/>
            <person name="Hsiao Y.-Y."/>
            <person name="Qi Y."/>
            <person name="Fu T."/>
            <person name="Tang G."/>
            <person name="Zhang D."/>
            <person name="Sun W.-H."/>
            <person name="Liu D.-K."/>
            <person name="Li Y."/>
            <person name="Chen G.-Z."/>
            <person name="Liu X.-D."/>
            <person name="Liao X.-Y."/>
            <person name="Jiang Y.-T."/>
            <person name="Yu X."/>
            <person name="Hao Y."/>
            <person name="Huang J."/>
            <person name="Zhao X.-W."/>
            <person name="Ke S."/>
            <person name="Chen Y.-Y."/>
            <person name="Wu W.-L."/>
            <person name="Hsu J.-L."/>
            <person name="Lin Y.-F."/>
            <person name="Huang M.-D."/>
            <person name="Li C.-Y."/>
            <person name="Huang L."/>
            <person name="Wang Z.-W."/>
            <person name="Zhao X."/>
            <person name="Zhong W.-Y."/>
            <person name="Peng D.-H."/>
            <person name="Ahmad S."/>
            <person name="Lan S."/>
            <person name="Zhang J.-S."/>
            <person name="Tsai W.-C."/>
            <person name="Van De Peer Y."/>
            <person name="Liu Z.-J."/>
        </authorList>
    </citation>
    <scope>NUCLEOTIDE SEQUENCE</scope>
    <source>
        <strain evidence="7">CP</strain>
        <tissue evidence="7">Leaves</tissue>
    </source>
</reference>
<dbReference type="GO" id="GO:0016020">
    <property type="term" value="C:membrane"/>
    <property type="evidence" value="ECO:0007669"/>
    <property type="project" value="UniProtKB-SubCell"/>
</dbReference>
<organism evidence="7 8">
    <name type="scientific">Acorus calamus</name>
    <name type="common">Sweet flag</name>
    <dbReference type="NCBI Taxonomy" id="4465"/>
    <lineage>
        <taxon>Eukaryota</taxon>
        <taxon>Viridiplantae</taxon>
        <taxon>Streptophyta</taxon>
        <taxon>Embryophyta</taxon>
        <taxon>Tracheophyta</taxon>
        <taxon>Spermatophyta</taxon>
        <taxon>Magnoliopsida</taxon>
        <taxon>Liliopsida</taxon>
        <taxon>Acoraceae</taxon>
        <taxon>Acorus</taxon>
    </lineage>
</organism>
<comment type="similarity">
    <text evidence="2">Belongs to the plant DMP1 protein family.</text>
</comment>
<proteinExistence type="inferred from homology"/>
<accession>A0AAV9D5Q0</accession>